<dbReference type="InterPro" id="IPR045376">
    <property type="entry name" value="Maf_N"/>
</dbReference>
<comment type="caution">
    <text evidence="3">The sequence shown here is derived from an EMBL/GenBank/DDBJ whole genome shotgun (WGS) entry which is preliminary data.</text>
</comment>
<dbReference type="Pfam" id="PF01973">
    <property type="entry name" value="MptE-like"/>
    <property type="match status" value="1"/>
</dbReference>
<evidence type="ECO:0000313" key="3">
    <source>
        <dbReference type="EMBL" id="MBC3797062.1"/>
    </source>
</evidence>
<feature type="domain" description="6-hydroxymethylpterin diphosphokinase MptE-like" evidence="1">
    <location>
        <begin position="209"/>
        <end position="385"/>
    </location>
</feature>
<organism evidence="3 4">
    <name type="scientific">Acetobacterium tundrae</name>
    <dbReference type="NCBI Taxonomy" id="132932"/>
    <lineage>
        <taxon>Bacteria</taxon>
        <taxon>Bacillati</taxon>
        <taxon>Bacillota</taxon>
        <taxon>Clostridia</taxon>
        <taxon>Eubacteriales</taxon>
        <taxon>Eubacteriaceae</taxon>
        <taxon>Acetobacterium</taxon>
    </lineage>
</organism>
<dbReference type="Proteomes" id="UP000653358">
    <property type="component" value="Unassembled WGS sequence"/>
</dbReference>
<proteinExistence type="predicted"/>
<feature type="domain" description="Glycosyltransferase Maf N-terminal" evidence="2">
    <location>
        <begin position="15"/>
        <end position="117"/>
    </location>
</feature>
<dbReference type="PANTHER" id="PTHR41786">
    <property type="entry name" value="MOTILITY ACCESSORY FACTOR MAF"/>
    <property type="match status" value="1"/>
</dbReference>
<dbReference type="PANTHER" id="PTHR41786:SF1">
    <property type="entry name" value="6-HYDROXYMETHYLPTERIN DIPHOSPHOKINASE MPTE-LIKE DOMAIN-CONTAINING PROTEIN"/>
    <property type="match status" value="1"/>
</dbReference>
<evidence type="ECO:0000313" key="4">
    <source>
        <dbReference type="Proteomes" id="UP000653358"/>
    </source>
</evidence>
<dbReference type="InterPro" id="IPR002826">
    <property type="entry name" value="MptE-like"/>
</dbReference>
<sequence>MLADNIVFLKKNYPTLYEALKNDEDKIKKSSIVLEDTKNNYKTLKMTKGDKTLYLHSKYDPIREAESIIDKLEEREEIDTNSHVIFYGLGLGYHIDAFVRRFPDTTFSLYEPSEEVFEIFLNYKKLKDLPIKKMIAVQCEVNTEAMDDFFNTVLINTDKKTIIMDLPIYQNAFEEQYTQFSNRFMEAIKSKRSLLNTNYSFQNRWILNSVNNFDKVLNTPNILMQDKNNFKNKTAILVSAGPSLDYEIENLHTIKEKGLAYIFSVGSAINTLLYNDILPDAMCTYDPKEENRTVFKKVNEMKINTIPMLFGSSVGYEVLKDYTGPQYHMITSQDTVSNYFLKEKDGKEIDKVNDAPSIAVVTLELLSKLEFSTIILVGQNLAYKDEKNYAKGIDYHQNDIEEIKEQKIKDVLGNEILTSVSFNDMRKQMEFYIKSLNISVINTTVGGAQIEGAKFIPMDNVINDILQHKIVQGDEFKSLMQSDLYDKEYLQSKINLLDDEFTDYVGLLSKIKQHILKVRELLDISNTKQAGIMYERLDSYIVKLEANDFFNVIAMPMNRVQYEILSNDVQRIKREKNELKRLKRLIKHIKPVFDLLYIDNNNNLNQNIMKVLSNNINNFVETK</sequence>
<name>A0ABR6WKW2_9FIRM</name>
<dbReference type="Pfam" id="PF20157">
    <property type="entry name" value="Maf_flag10_N"/>
    <property type="match status" value="1"/>
</dbReference>
<reference evidence="3 4" key="1">
    <citation type="journal article" date="2020" name="mSystems">
        <title>Defining Genomic and Predicted Metabolic Features of the Acetobacterium Genus.</title>
        <authorList>
            <person name="Ross D.E."/>
            <person name="Marshall C.W."/>
            <person name="Gulliver D."/>
            <person name="May H.D."/>
            <person name="Norman R.S."/>
        </authorList>
    </citation>
    <scope>NUCLEOTIDE SEQUENCE [LARGE SCALE GENOMIC DNA]</scope>
    <source>
        <strain evidence="3 4">DSM 9173</strain>
    </source>
</reference>
<protein>
    <submittedName>
        <fullName evidence="3">DUF115 domain-containing protein</fullName>
    </submittedName>
</protein>
<dbReference type="EMBL" id="WJBB01000008">
    <property type="protein sequence ID" value="MBC3797062.1"/>
    <property type="molecule type" value="Genomic_DNA"/>
</dbReference>
<dbReference type="RefSeq" id="WP_148604986.1">
    <property type="nucleotide sequence ID" value="NZ_RXYB01000017.1"/>
</dbReference>
<evidence type="ECO:0000259" key="2">
    <source>
        <dbReference type="Pfam" id="PF20157"/>
    </source>
</evidence>
<gene>
    <name evidence="3" type="ORF">GH807_08380</name>
</gene>
<accession>A0ABR6WKW2</accession>
<evidence type="ECO:0000259" key="1">
    <source>
        <dbReference type="Pfam" id="PF01973"/>
    </source>
</evidence>
<keyword evidence="4" id="KW-1185">Reference proteome</keyword>